<keyword evidence="1" id="KW-0732">Signal</keyword>
<keyword evidence="3" id="KW-1185">Reference proteome</keyword>
<evidence type="ECO:0000313" key="2">
    <source>
        <dbReference type="EMBL" id="GMF51425.1"/>
    </source>
</evidence>
<proteinExistence type="predicted"/>
<evidence type="ECO:0000313" key="3">
    <source>
        <dbReference type="Proteomes" id="UP001165121"/>
    </source>
</evidence>
<reference evidence="2" key="1">
    <citation type="submission" date="2023-04" db="EMBL/GenBank/DDBJ databases">
        <title>Phytophthora fragariaefolia NBRC 109709.</title>
        <authorList>
            <person name="Ichikawa N."/>
            <person name="Sato H."/>
            <person name="Tonouchi N."/>
        </authorList>
    </citation>
    <scope>NUCLEOTIDE SEQUENCE</scope>
    <source>
        <strain evidence="2">NBRC 109709</strain>
    </source>
</reference>
<dbReference type="Proteomes" id="UP001165121">
    <property type="component" value="Unassembled WGS sequence"/>
</dbReference>
<evidence type="ECO:0000256" key="1">
    <source>
        <dbReference type="SAM" id="SignalP"/>
    </source>
</evidence>
<gene>
    <name evidence="2" type="ORF">Pfra01_002077600</name>
</gene>
<feature type="chain" id="PRO_5040788932" evidence="1">
    <location>
        <begin position="21"/>
        <end position="288"/>
    </location>
</feature>
<sequence>MGSPFRCSKVVLFYFRTVDACVARVAADIAPKHIGVLVNNAGDVYGGLGLGGGWKHCFLKVFVYFFRGRDGEVPGRLDAEADPQDAGGEHAGALLDGEGGAAINEKGSGRAAGNALVGHGVDEQRRADRLLREQGSRERLPRSWWVDASACMVRLLCADLVVAVRLELWHDNVKTIRTLLVCPAAVDSGMFAGVLATDDWAAKLSRFLIPMLTETQVVDSIYRSMLRGDELLVSCFSGWRGIALAWAPAISRLLPVPLYDVVVWLGGGLNGMDTFVGKQRTATKEKDM</sequence>
<comment type="caution">
    <text evidence="2">The sequence shown here is derived from an EMBL/GenBank/DDBJ whole genome shotgun (WGS) entry which is preliminary data.</text>
</comment>
<protein>
    <submittedName>
        <fullName evidence="2">Unnamed protein product</fullName>
    </submittedName>
</protein>
<dbReference type="AlphaFoldDB" id="A0A9W6Y3J2"/>
<accession>A0A9W6Y3J2</accession>
<name>A0A9W6Y3J2_9STRA</name>
<dbReference type="EMBL" id="BSXT01002906">
    <property type="protein sequence ID" value="GMF51425.1"/>
    <property type="molecule type" value="Genomic_DNA"/>
</dbReference>
<organism evidence="2 3">
    <name type="scientific">Phytophthora fragariaefolia</name>
    <dbReference type="NCBI Taxonomy" id="1490495"/>
    <lineage>
        <taxon>Eukaryota</taxon>
        <taxon>Sar</taxon>
        <taxon>Stramenopiles</taxon>
        <taxon>Oomycota</taxon>
        <taxon>Peronosporomycetes</taxon>
        <taxon>Peronosporales</taxon>
        <taxon>Peronosporaceae</taxon>
        <taxon>Phytophthora</taxon>
    </lineage>
</organism>
<feature type="signal peptide" evidence="1">
    <location>
        <begin position="1"/>
        <end position="20"/>
    </location>
</feature>
<dbReference type="OrthoDB" id="10253736at2759"/>